<evidence type="ECO:0000313" key="2">
    <source>
        <dbReference type="Proteomes" id="UP000244571"/>
    </source>
</evidence>
<dbReference type="AlphaFoldDB" id="A0A2R4XGV6"/>
<keyword evidence="2" id="KW-1185">Reference proteome</keyword>
<protein>
    <submittedName>
        <fullName evidence="1">Uncharacterized protein</fullName>
    </submittedName>
</protein>
<organism evidence="1 2">
    <name type="scientific">Orrella marina</name>
    <dbReference type="NCBI Taxonomy" id="2163011"/>
    <lineage>
        <taxon>Bacteria</taxon>
        <taxon>Pseudomonadati</taxon>
        <taxon>Pseudomonadota</taxon>
        <taxon>Betaproteobacteria</taxon>
        <taxon>Burkholderiales</taxon>
        <taxon>Alcaligenaceae</taxon>
        <taxon>Orrella</taxon>
    </lineage>
</organism>
<dbReference type="KEGG" id="boz:DBV39_04095"/>
<name>A0A2R4XGV6_9BURK</name>
<dbReference type="EMBL" id="CP028901">
    <property type="protein sequence ID" value="AWB33035.1"/>
    <property type="molecule type" value="Genomic_DNA"/>
</dbReference>
<accession>A0A2R4XGV6</accession>
<evidence type="ECO:0000313" key="1">
    <source>
        <dbReference type="EMBL" id="AWB33035.1"/>
    </source>
</evidence>
<proteinExistence type="predicted"/>
<gene>
    <name evidence="1" type="ORF">DBV39_04095</name>
</gene>
<sequence>MRDRKSIWSEKLIFDQIDTQAVVGFLNWFETIRNNTASTRNQCFSVIHAVILHVRICAGAPGNRCPYRDQRFNRTVRYEWLSQYY</sequence>
<reference evidence="1 2" key="1">
    <citation type="submission" date="2018-04" db="EMBL/GenBank/DDBJ databases">
        <title>Bordetella sp. HZ20 isolated from seawater.</title>
        <authorList>
            <person name="Sun C."/>
        </authorList>
    </citation>
    <scope>NUCLEOTIDE SEQUENCE [LARGE SCALE GENOMIC DNA]</scope>
    <source>
        <strain evidence="1 2">HZ20</strain>
    </source>
</reference>
<dbReference type="Proteomes" id="UP000244571">
    <property type="component" value="Chromosome"/>
</dbReference>